<dbReference type="GO" id="GO:0005634">
    <property type="term" value="C:nucleus"/>
    <property type="evidence" value="ECO:0007669"/>
    <property type="project" value="UniProtKB-SubCell"/>
</dbReference>
<dbReference type="OrthoDB" id="5945798at2759"/>
<evidence type="ECO:0000256" key="3">
    <source>
        <dbReference type="ARBA" id="ARBA00022691"/>
    </source>
</evidence>
<dbReference type="GO" id="GO:0032259">
    <property type="term" value="P:methylation"/>
    <property type="evidence" value="ECO:0007669"/>
    <property type="project" value="UniProtKB-KW"/>
</dbReference>
<dbReference type="GO" id="GO:0008276">
    <property type="term" value="F:protein methyltransferase activity"/>
    <property type="evidence" value="ECO:0007669"/>
    <property type="project" value="UniProtKB-ARBA"/>
</dbReference>
<dbReference type="PANTHER" id="PTHR46165">
    <property type="entry name" value="SET AND MYND DOMAIN-CONTAINING PROTEIN 4"/>
    <property type="match status" value="1"/>
</dbReference>
<accession>A0A7R9BSX7</accession>
<protein>
    <recommendedName>
        <fullName evidence="4">SET domain-containing protein</fullName>
    </recommendedName>
</protein>
<evidence type="ECO:0000256" key="1">
    <source>
        <dbReference type="ARBA" id="ARBA00022603"/>
    </source>
</evidence>
<dbReference type="GO" id="GO:0008757">
    <property type="term" value="F:S-adenosylmethionine-dependent methyltransferase activity"/>
    <property type="evidence" value="ECO:0007669"/>
    <property type="project" value="UniProtKB-ARBA"/>
</dbReference>
<dbReference type="InterPro" id="IPR001214">
    <property type="entry name" value="SET_dom"/>
</dbReference>
<dbReference type="GO" id="GO:0008170">
    <property type="term" value="F:N-methyltransferase activity"/>
    <property type="evidence" value="ECO:0007669"/>
    <property type="project" value="UniProtKB-ARBA"/>
</dbReference>
<dbReference type="AlphaFoldDB" id="A0A7R9BSX7"/>
<keyword evidence="6" id="KW-1185">Reference proteome</keyword>
<dbReference type="SUPFAM" id="SSF82199">
    <property type="entry name" value="SET domain"/>
    <property type="match status" value="1"/>
</dbReference>
<dbReference type="SUPFAM" id="SSF48452">
    <property type="entry name" value="TPR-like"/>
    <property type="match status" value="1"/>
</dbReference>
<dbReference type="GO" id="GO:0042826">
    <property type="term" value="F:histone deacetylase binding"/>
    <property type="evidence" value="ECO:0007669"/>
    <property type="project" value="TreeGrafter"/>
</dbReference>
<dbReference type="Gene3D" id="1.25.40.10">
    <property type="entry name" value="Tetratricopeptide repeat domain"/>
    <property type="match status" value="2"/>
</dbReference>
<dbReference type="GO" id="GO:0005737">
    <property type="term" value="C:cytoplasm"/>
    <property type="evidence" value="ECO:0007669"/>
    <property type="project" value="UniProtKB-SubCell"/>
</dbReference>
<evidence type="ECO:0000259" key="4">
    <source>
        <dbReference type="PROSITE" id="PS50280"/>
    </source>
</evidence>
<keyword evidence="2" id="KW-0808">Transferase</keyword>
<dbReference type="EMBL" id="CAJPEX010001693">
    <property type="protein sequence ID" value="CAG0919730.1"/>
    <property type="molecule type" value="Genomic_DNA"/>
</dbReference>
<dbReference type="PROSITE" id="PS50280">
    <property type="entry name" value="SET"/>
    <property type="match status" value="1"/>
</dbReference>
<dbReference type="PANTHER" id="PTHR46165:SF7">
    <property type="entry name" value="SET AND MYND DOMAIN-CONTAINING PROTEIN 4"/>
    <property type="match status" value="1"/>
</dbReference>
<dbReference type="Gene3D" id="2.170.270.10">
    <property type="entry name" value="SET domain"/>
    <property type="match status" value="1"/>
</dbReference>
<keyword evidence="3" id="KW-0949">S-adenosyl-L-methionine</keyword>
<feature type="domain" description="SET" evidence="4">
    <location>
        <begin position="219"/>
        <end position="425"/>
    </location>
</feature>
<reference evidence="5" key="1">
    <citation type="submission" date="2020-11" db="EMBL/GenBank/DDBJ databases">
        <authorList>
            <person name="Tran Van P."/>
        </authorList>
    </citation>
    <scope>NUCLEOTIDE SEQUENCE</scope>
</reference>
<dbReference type="InterPro" id="IPR044421">
    <property type="entry name" value="SMYD4_SET"/>
</dbReference>
<dbReference type="InterPro" id="IPR052097">
    <property type="entry name" value="SET-MYND_domain_protein"/>
</dbReference>
<dbReference type="SMART" id="SM00317">
    <property type="entry name" value="SET"/>
    <property type="match status" value="1"/>
</dbReference>
<dbReference type="CDD" id="cd10536">
    <property type="entry name" value="SET_SMYD4"/>
    <property type="match status" value="1"/>
</dbReference>
<dbReference type="Pfam" id="PF00856">
    <property type="entry name" value="SET"/>
    <property type="match status" value="1"/>
</dbReference>
<dbReference type="SUPFAM" id="SSF144232">
    <property type="entry name" value="HIT/MYND zinc finger-like"/>
    <property type="match status" value="1"/>
</dbReference>
<dbReference type="InterPro" id="IPR046341">
    <property type="entry name" value="SET_dom_sf"/>
</dbReference>
<dbReference type="Proteomes" id="UP000678499">
    <property type="component" value="Unassembled WGS sequence"/>
</dbReference>
<dbReference type="InterPro" id="IPR011990">
    <property type="entry name" value="TPR-like_helical_dom_sf"/>
</dbReference>
<proteinExistence type="predicted"/>
<evidence type="ECO:0000313" key="5">
    <source>
        <dbReference type="EMBL" id="CAD7279578.1"/>
    </source>
</evidence>
<keyword evidence="1" id="KW-0489">Methyltransferase</keyword>
<organism evidence="5">
    <name type="scientific">Notodromas monacha</name>
    <dbReference type="NCBI Taxonomy" id="399045"/>
    <lineage>
        <taxon>Eukaryota</taxon>
        <taxon>Metazoa</taxon>
        <taxon>Ecdysozoa</taxon>
        <taxon>Arthropoda</taxon>
        <taxon>Crustacea</taxon>
        <taxon>Oligostraca</taxon>
        <taxon>Ostracoda</taxon>
        <taxon>Podocopa</taxon>
        <taxon>Podocopida</taxon>
        <taxon>Cypridocopina</taxon>
        <taxon>Cypridoidea</taxon>
        <taxon>Cyprididae</taxon>
        <taxon>Notodromas</taxon>
    </lineage>
</organism>
<evidence type="ECO:0000313" key="6">
    <source>
        <dbReference type="Proteomes" id="UP000678499"/>
    </source>
</evidence>
<sequence>MSVQAKSVDDFEIKWDIIFSYEETEKLSCDWHSLETLDQRIQFLFETPALQKIKIHPKTEQKSGSQSEELRQAGNEHMKHGALKQALAAYNLSLLYAPHPSSDDSSSSLTAGSTCATLFNRAVCLYKWHRYRESLNDLNTATLWCTSDALLQKMQDMTGKVLKELSHVGHDTDNLACGDGGKQPIMILDSNPGTADVQVADGGHVSDEEDSKQMSKIDPKFTLSMSAPRNNDYPPASAAIGLSQLPNKGRGFVAKEDIAPGTVVIMEEFFAAVPFKLVADHHCYNCLRKTETFWPCEHCAIVFFCSQHCATQATWHKTECTYAFNIKHAPEALRIANRIVLKAGYKFLMEHREKLEHAMDTGTLICTPAKGLLRNVRVGKALAPTVSLVNHSCFPNCDIFTTGNQLVIRAVRAIKTGEEITICYKQQRFDLVPLGAQVLAGDRQQMLWEQYYFMCKCQGCEQNWPKPITIFTLKSHPKMEIKNVQQNTCDCPTKVNLLQGFEAEMTQTLEDLKECNTSKAEEMLHKWAKVLSAGVGEGDPRLHYVCDVQQYANSLSGNIFIDL</sequence>
<dbReference type="EMBL" id="OA883730">
    <property type="protein sequence ID" value="CAD7279578.1"/>
    <property type="molecule type" value="Genomic_DNA"/>
</dbReference>
<gene>
    <name evidence="5" type="ORF">NMOB1V02_LOCUS7247</name>
</gene>
<name>A0A7R9BSX7_9CRUS</name>
<evidence type="ECO:0000256" key="2">
    <source>
        <dbReference type="ARBA" id="ARBA00022679"/>
    </source>
</evidence>